<evidence type="ECO:0000256" key="4">
    <source>
        <dbReference type="SAM" id="Coils"/>
    </source>
</evidence>
<evidence type="ECO:0000256" key="3">
    <source>
        <dbReference type="ARBA" id="ARBA00023125"/>
    </source>
</evidence>
<dbReference type="GO" id="GO:0009307">
    <property type="term" value="P:DNA restriction-modification system"/>
    <property type="evidence" value="ECO:0007669"/>
    <property type="project" value="UniProtKB-KW"/>
</dbReference>
<comment type="similarity">
    <text evidence="1">Belongs to the type-I restriction system S methylase family.</text>
</comment>
<keyword evidence="3" id="KW-0238">DNA-binding</keyword>
<organism evidence="6 7">
    <name type="scientific">Enterobacter asburiae</name>
    <dbReference type="NCBI Taxonomy" id="61645"/>
    <lineage>
        <taxon>Bacteria</taxon>
        <taxon>Pseudomonadati</taxon>
        <taxon>Pseudomonadota</taxon>
        <taxon>Gammaproteobacteria</taxon>
        <taxon>Enterobacterales</taxon>
        <taxon>Enterobacteriaceae</taxon>
        <taxon>Enterobacter</taxon>
        <taxon>Enterobacter cloacae complex</taxon>
    </lineage>
</organism>
<reference evidence="6" key="1">
    <citation type="submission" date="2023-07" db="EMBL/GenBank/DDBJ databases">
        <title>Isolates cultured from stool samples of acute diarrhea patients.</title>
        <authorList>
            <person name="Jiang S."/>
        </authorList>
    </citation>
    <scope>NUCLEOTIDE SEQUENCE</scope>
    <source>
        <strain evidence="6">L4424</strain>
    </source>
</reference>
<keyword evidence="2" id="KW-0680">Restriction system</keyword>
<feature type="domain" description="Type I restriction modification DNA specificity" evidence="5">
    <location>
        <begin position="215"/>
        <end position="378"/>
    </location>
</feature>
<dbReference type="GO" id="GO:0003677">
    <property type="term" value="F:DNA binding"/>
    <property type="evidence" value="ECO:0007669"/>
    <property type="project" value="UniProtKB-KW"/>
</dbReference>
<dbReference type="PANTHER" id="PTHR30408:SF12">
    <property type="entry name" value="TYPE I RESTRICTION ENZYME MJAVIII SPECIFICITY SUBUNIT"/>
    <property type="match status" value="1"/>
</dbReference>
<evidence type="ECO:0000313" key="6">
    <source>
        <dbReference type="EMBL" id="MDO7923170.1"/>
    </source>
</evidence>
<feature type="domain" description="Type I restriction modification DNA specificity" evidence="5">
    <location>
        <begin position="3"/>
        <end position="183"/>
    </location>
</feature>
<dbReference type="PANTHER" id="PTHR30408">
    <property type="entry name" value="TYPE-1 RESTRICTION ENZYME ECOKI SPECIFICITY PROTEIN"/>
    <property type="match status" value="1"/>
</dbReference>
<protein>
    <submittedName>
        <fullName evidence="6">Restriction endonuclease subunit S</fullName>
        <ecNumber evidence="6">3.1.21.-</ecNumber>
    </submittedName>
</protein>
<accession>A0AAW7ZTW9</accession>
<dbReference type="SUPFAM" id="SSF116734">
    <property type="entry name" value="DNA methylase specificity domain"/>
    <property type="match status" value="2"/>
</dbReference>
<evidence type="ECO:0000313" key="7">
    <source>
        <dbReference type="Proteomes" id="UP001176432"/>
    </source>
</evidence>
<keyword evidence="6" id="KW-0255">Endonuclease</keyword>
<dbReference type="EMBL" id="JAUPXB010000001">
    <property type="protein sequence ID" value="MDO7923170.1"/>
    <property type="molecule type" value="Genomic_DNA"/>
</dbReference>
<keyword evidence="6" id="KW-0378">Hydrolase</keyword>
<dbReference type="Proteomes" id="UP001176432">
    <property type="component" value="Unassembled WGS sequence"/>
</dbReference>
<dbReference type="Gene3D" id="1.10.287.1120">
    <property type="entry name" value="Bipartite methylase S protein"/>
    <property type="match status" value="1"/>
</dbReference>
<comment type="caution">
    <text evidence="6">The sequence shown here is derived from an EMBL/GenBank/DDBJ whole genome shotgun (WGS) entry which is preliminary data.</text>
</comment>
<dbReference type="AlphaFoldDB" id="A0AAW7ZTW9"/>
<name>A0AAW7ZTW9_ENTAS</name>
<keyword evidence="6" id="KW-0540">Nuclease</keyword>
<dbReference type="CDD" id="cd17494">
    <property type="entry name" value="RMtype1_S_Sma198ORF994P-TRD2-CR2_like"/>
    <property type="match status" value="1"/>
</dbReference>
<feature type="coiled-coil region" evidence="4">
    <location>
        <begin position="363"/>
        <end position="390"/>
    </location>
</feature>
<dbReference type="GO" id="GO:0016787">
    <property type="term" value="F:hydrolase activity"/>
    <property type="evidence" value="ECO:0007669"/>
    <property type="project" value="UniProtKB-KW"/>
</dbReference>
<dbReference type="InterPro" id="IPR052021">
    <property type="entry name" value="Type-I_RS_S_subunit"/>
</dbReference>
<dbReference type="Gene3D" id="3.90.220.20">
    <property type="entry name" value="DNA methylase specificity domains"/>
    <property type="match status" value="2"/>
</dbReference>
<dbReference type="Pfam" id="PF01420">
    <property type="entry name" value="Methylase_S"/>
    <property type="match status" value="2"/>
</dbReference>
<keyword evidence="4" id="KW-0175">Coiled coil</keyword>
<dbReference type="InterPro" id="IPR044946">
    <property type="entry name" value="Restrct_endonuc_typeI_TRD_sf"/>
</dbReference>
<sequence length="406" mass="44921">MVPKGWKLTSLGEICNGNLQTGPFGSQLHAHEYVPVGIPVLMPKDLIGCRAKLADAAKINQKKAQELKKHFLKTGDLLFSRRGDVARFALIDEESEGSICGTGCLKARPSDKHSSAFLAYFLQKDSIRKWLEQNAVGQTMPNMNTEILNELPLMAASSKQEEDRIAQILSTWDNAISVTEKLLTNSQLQKKALMQQLLTGKKRLLNENGGRFIGEWCTCTLSEVAHIIMGSSPKSEAYNDNGLGLPLIQGNADIKCRVSCPRVYTSDITKECSPGDILLSVRAPVGTVALSQHKACIGRGISAIKSKRKMSQSFLYQWFLWFEPKWCYLSQGSTFESINSDDIKTLKLSVPNFEEQQKIATVLSAADDEIATLEKKLACLKDEKKALMQQLLTGKRRVKIDEAVAA</sequence>
<dbReference type="EC" id="3.1.21.-" evidence="6"/>
<dbReference type="GO" id="GO:0004519">
    <property type="term" value="F:endonuclease activity"/>
    <property type="evidence" value="ECO:0007669"/>
    <property type="project" value="UniProtKB-KW"/>
</dbReference>
<proteinExistence type="inferred from homology"/>
<dbReference type="RefSeq" id="WP_048206753.1">
    <property type="nucleotide sequence ID" value="NZ_CP083834.1"/>
</dbReference>
<dbReference type="InterPro" id="IPR000055">
    <property type="entry name" value="Restrct_endonuc_typeI_TRD"/>
</dbReference>
<evidence type="ECO:0000256" key="2">
    <source>
        <dbReference type="ARBA" id="ARBA00022747"/>
    </source>
</evidence>
<gene>
    <name evidence="6" type="ORF">Q5934_17055</name>
</gene>
<evidence type="ECO:0000259" key="5">
    <source>
        <dbReference type="Pfam" id="PF01420"/>
    </source>
</evidence>
<evidence type="ECO:0000256" key="1">
    <source>
        <dbReference type="ARBA" id="ARBA00010923"/>
    </source>
</evidence>